<dbReference type="GeneID" id="54465579"/>
<feature type="domain" description="DUF4470" evidence="1">
    <location>
        <begin position="5"/>
        <end position="53"/>
    </location>
</feature>
<evidence type="ECO:0000313" key="3">
    <source>
        <dbReference type="Proteomes" id="UP000504636"/>
    </source>
</evidence>
<organism evidence="2">
    <name type="scientific">Mytilinidion resinicola</name>
    <dbReference type="NCBI Taxonomy" id="574789"/>
    <lineage>
        <taxon>Eukaryota</taxon>
        <taxon>Fungi</taxon>
        <taxon>Dikarya</taxon>
        <taxon>Ascomycota</taxon>
        <taxon>Pezizomycotina</taxon>
        <taxon>Dothideomycetes</taxon>
        <taxon>Pleosporomycetidae</taxon>
        <taxon>Mytilinidiales</taxon>
        <taxon>Mytilinidiaceae</taxon>
        <taxon>Mytilinidion</taxon>
    </lineage>
</organism>
<sequence length="519" mass="57983">MNQDNGHRALDFTCCDIEAAIIARNILLFSMISEDSALIQNEILWNIYYHFYLDGKSLASLASHSEKLLAAAKTFNDWHNSEHGRTLKFCDTNTFGSADQKKRFKEGLSRAADLYGAVKGKGLNTTAVRSAGPLNIQALGEVPQLHTDFWKFGITTKDNKAITASTHPNPTFSSTAFNKATIHYGTDPIIGFHLATAFAPLTNMSPIRPSTDGMPRTHKAVRSAKTEFYSWIQAFRIGIKKKISLRFFAGDAMAFCHTLYRDDNNKGPATNNWYQDMWHAKPVILDPASYSTQGAVPVAFDIIDTSNLIDHVDAVNLFVSTVPLLSKSPYSTLYVETLLRHQETIEETVNALLCGNFQTMAILFGVLPVEYWTNVLELVTASDHILDSVSSNAKTQSGSAGQLRSKMSLKRRLSSNFTGAGHDHRIHVDSLELSRLLFTIYLAMFYNENHAARMESLTTQASVSHMLQTSSFIPHNRASFALLLRFLHEKVETDWRGMMSSLIERISEDGTLMIGKNYF</sequence>
<accession>A0A6A6Z756</accession>
<reference evidence="4" key="3">
    <citation type="submission" date="2025-04" db="UniProtKB">
        <authorList>
            <consortium name="RefSeq"/>
        </authorList>
    </citation>
    <scope>IDENTIFICATION</scope>
    <source>
        <strain evidence="4">CBS 304.34</strain>
    </source>
</reference>
<dbReference type="OrthoDB" id="432970at2759"/>
<reference evidence="4" key="2">
    <citation type="submission" date="2020-04" db="EMBL/GenBank/DDBJ databases">
        <authorList>
            <consortium name="NCBI Genome Project"/>
        </authorList>
    </citation>
    <scope>NUCLEOTIDE SEQUENCE</scope>
    <source>
        <strain evidence="4">CBS 304.34</strain>
    </source>
</reference>
<evidence type="ECO:0000259" key="1">
    <source>
        <dbReference type="Pfam" id="PF14737"/>
    </source>
</evidence>
<reference evidence="2 4" key="1">
    <citation type="journal article" date="2020" name="Stud. Mycol.">
        <title>101 Dothideomycetes genomes: a test case for predicting lifestyles and emergence of pathogens.</title>
        <authorList>
            <person name="Haridas S."/>
            <person name="Albert R."/>
            <person name="Binder M."/>
            <person name="Bloem J."/>
            <person name="Labutti K."/>
            <person name="Salamov A."/>
            <person name="Andreopoulos B."/>
            <person name="Baker S."/>
            <person name="Barry K."/>
            <person name="Bills G."/>
            <person name="Bluhm B."/>
            <person name="Cannon C."/>
            <person name="Castanera R."/>
            <person name="Culley D."/>
            <person name="Daum C."/>
            <person name="Ezra D."/>
            <person name="Gonzalez J."/>
            <person name="Henrissat B."/>
            <person name="Kuo A."/>
            <person name="Liang C."/>
            <person name="Lipzen A."/>
            <person name="Lutzoni F."/>
            <person name="Magnuson J."/>
            <person name="Mondo S."/>
            <person name="Nolan M."/>
            <person name="Ohm R."/>
            <person name="Pangilinan J."/>
            <person name="Park H.-J."/>
            <person name="Ramirez L."/>
            <person name="Alfaro M."/>
            <person name="Sun H."/>
            <person name="Tritt A."/>
            <person name="Yoshinaga Y."/>
            <person name="Zwiers L.-H."/>
            <person name="Turgeon B."/>
            <person name="Goodwin S."/>
            <person name="Spatafora J."/>
            <person name="Crous P."/>
            <person name="Grigoriev I."/>
        </authorList>
    </citation>
    <scope>NUCLEOTIDE SEQUENCE</scope>
    <source>
        <strain evidence="2 4">CBS 304.34</strain>
    </source>
</reference>
<dbReference type="Pfam" id="PF14737">
    <property type="entry name" value="DUF4470"/>
    <property type="match status" value="1"/>
</dbReference>
<dbReference type="AlphaFoldDB" id="A0A6A6Z756"/>
<proteinExistence type="predicted"/>
<evidence type="ECO:0000313" key="2">
    <source>
        <dbReference type="EMBL" id="KAF2816886.1"/>
    </source>
</evidence>
<dbReference type="RefSeq" id="XP_033583850.1">
    <property type="nucleotide sequence ID" value="XM_033724686.1"/>
</dbReference>
<name>A0A6A6Z756_9PEZI</name>
<dbReference type="EMBL" id="MU003692">
    <property type="protein sequence ID" value="KAF2816886.1"/>
    <property type="molecule type" value="Genomic_DNA"/>
</dbReference>
<protein>
    <recommendedName>
        <fullName evidence="1">DUF4470 domain-containing protein</fullName>
    </recommendedName>
</protein>
<dbReference type="InterPro" id="IPR027974">
    <property type="entry name" value="DUF4470"/>
</dbReference>
<evidence type="ECO:0000313" key="4">
    <source>
        <dbReference type="RefSeq" id="XP_033583850.1"/>
    </source>
</evidence>
<dbReference type="Proteomes" id="UP000504636">
    <property type="component" value="Unplaced"/>
</dbReference>
<keyword evidence="3" id="KW-1185">Reference proteome</keyword>
<gene>
    <name evidence="2 4" type="ORF">BDZ99DRAFT_513155</name>
</gene>